<dbReference type="GO" id="GO:0005789">
    <property type="term" value="C:endoplasmic reticulum membrane"/>
    <property type="evidence" value="ECO:0007669"/>
    <property type="project" value="UniProtKB-SubCell"/>
</dbReference>
<gene>
    <name evidence="30" type="ORF">IM811_012919</name>
</gene>
<evidence type="ECO:0000256" key="1">
    <source>
        <dbReference type="ARBA" id="ARBA00001257"/>
    </source>
</evidence>
<dbReference type="Pfam" id="PF00930">
    <property type="entry name" value="DPPIV_N"/>
    <property type="match status" value="1"/>
</dbReference>
<dbReference type="Pfam" id="PF13439">
    <property type="entry name" value="Glyco_transf_4"/>
    <property type="match status" value="1"/>
</dbReference>
<comment type="catalytic activity">
    <reaction evidence="24">
        <text>an alpha-D-Man-(1-&gt;3)-beta-D-Man-(1-&gt;4)-beta-D-GlcNAc-(1-&gt;4)-alpha-D-GlcNAc-diphospho-di-trans,poly-cis-dolichol + GDP-alpha-D-mannose = an alpha-D-Man-(1-&gt;3)-[alpha-D-Man-(1-&gt;6)]-beta-D-Man-(1-&gt;4)-beta-D-GlcNAc-(1-&gt;4)-alpha-D-GlcNAc-diphospho-di-trans,poly-cis-dolichol + GDP + H(+)</text>
        <dbReference type="Rhea" id="RHEA:29519"/>
        <dbReference type="Rhea" id="RHEA-COMP:19513"/>
        <dbReference type="Rhea" id="RHEA-COMP:19515"/>
        <dbReference type="ChEBI" id="CHEBI:15378"/>
        <dbReference type="ChEBI" id="CHEBI:57527"/>
        <dbReference type="ChEBI" id="CHEBI:58189"/>
        <dbReference type="ChEBI" id="CHEBI:132510"/>
        <dbReference type="ChEBI" id="CHEBI:132511"/>
        <dbReference type="EC" id="2.4.1.257"/>
    </reaction>
    <physiologicalReaction direction="left-to-right" evidence="24">
        <dbReference type="Rhea" id="RHEA:29520"/>
    </physiologicalReaction>
</comment>
<feature type="compositionally biased region" description="Acidic residues" evidence="25">
    <location>
        <begin position="217"/>
        <end position="238"/>
    </location>
</feature>
<evidence type="ECO:0000259" key="27">
    <source>
        <dbReference type="Pfam" id="PF00534"/>
    </source>
</evidence>
<keyword evidence="11" id="KW-0328">Glycosyltransferase</keyword>
<accession>A0A8H7NE28</accession>
<dbReference type="Gene3D" id="3.40.50.2000">
    <property type="entry name" value="Glycogen Phosphorylase B"/>
    <property type="match status" value="2"/>
</dbReference>
<dbReference type="Pfam" id="PF00326">
    <property type="entry name" value="Peptidase_S9"/>
    <property type="match status" value="2"/>
</dbReference>
<evidence type="ECO:0000256" key="11">
    <source>
        <dbReference type="ARBA" id="ARBA00022676"/>
    </source>
</evidence>
<dbReference type="EC" id="3.4.14.5" evidence="7"/>
<dbReference type="GO" id="GO:0008236">
    <property type="term" value="F:serine-type peptidase activity"/>
    <property type="evidence" value="ECO:0007669"/>
    <property type="project" value="UniProtKB-KW"/>
</dbReference>
<evidence type="ECO:0000256" key="13">
    <source>
        <dbReference type="ARBA" id="ARBA00022692"/>
    </source>
</evidence>
<evidence type="ECO:0000256" key="2">
    <source>
        <dbReference type="ARBA" id="ARBA00003142"/>
    </source>
</evidence>
<evidence type="ECO:0000256" key="25">
    <source>
        <dbReference type="SAM" id="MobiDB-lite"/>
    </source>
</evidence>
<dbReference type="Proteomes" id="UP000616885">
    <property type="component" value="Unassembled WGS sequence"/>
</dbReference>
<comment type="subcellular location">
    <subcellularLocation>
        <location evidence="3">Endoplasmic reticulum membrane</location>
    </subcellularLocation>
</comment>
<dbReference type="EC" id="2.4.1.132" evidence="8"/>
<evidence type="ECO:0000256" key="10">
    <source>
        <dbReference type="ARBA" id="ARBA00022438"/>
    </source>
</evidence>
<dbReference type="GO" id="GO:0102704">
    <property type="term" value="F:GDP-Man:Man(2)GlcNAc(2)-PP-Dol alpha-1,6-mannosyltransferase activity"/>
    <property type="evidence" value="ECO:0007669"/>
    <property type="project" value="UniProtKB-EC"/>
</dbReference>
<dbReference type="SUPFAM" id="SSF53474">
    <property type="entry name" value="alpha/beta-Hydrolases"/>
    <property type="match status" value="1"/>
</dbReference>
<feature type="compositionally biased region" description="Basic and acidic residues" evidence="25">
    <location>
        <begin position="268"/>
        <end position="285"/>
    </location>
</feature>
<dbReference type="InterPro" id="IPR036208">
    <property type="entry name" value="VHL_sf"/>
</dbReference>
<feature type="domain" description="Peptidase S9 prolyl oligopeptidase catalytic" evidence="26">
    <location>
        <begin position="716"/>
        <end position="773"/>
    </location>
</feature>
<protein>
    <recommendedName>
        <fullName evidence="9">Probable dipeptidyl-aminopeptidase B</fullName>
        <ecNumber evidence="8">2.4.1.132</ecNumber>
        <ecNumber evidence="6">2.4.1.257</ecNumber>
        <ecNumber evidence="7">3.4.14.5</ecNumber>
    </recommendedName>
    <alternativeName>
        <fullName evidence="19">Asparagine-linked glycosylation protein 2</fullName>
    </alternativeName>
    <alternativeName>
        <fullName evidence="20">GDP-Man:Man(1)GlcNAc(2)-PP-Dol alpha-1,3-mannosyltransferase</fullName>
    </alternativeName>
    <alternativeName>
        <fullName evidence="22">GDP-Man:Man(1)GlcNAc(2)-PP-dolichol mannosyltransferase</fullName>
    </alternativeName>
    <alternativeName>
        <fullName evidence="21">GDP-Man:Man(2)GlcNAc(2)-PP-Dol alpha-1,6-mannosyltransferase</fullName>
    </alternativeName>
</protein>
<dbReference type="InterPro" id="IPR001296">
    <property type="entry name" value="Glyco_trans_1"/>
</dbReference>
<evidence type="ECO:0000256" key="23">
    <source>
        <dbReference type="ARBA" id="ARBA00045103"/>
    </source>
</evidence>
<feature type="domain" description="Dipeptidylpeptidase IV N-terminal" evidence="28">
    <location>
        <begin position="245"/>
        <end position="540"/>
    </location>
</feature>
<sequence length="1288" mass="145830">MSSISIGGECLQETFVAPQWLPDGNSFWYRQRTSPGRYAFIYVDILQKTSGPAFDHEALAKELSEHAGTEIDPDSLPFTWIEVGVDSSVVHFTYQGRKWEYSPVTGLCEWDGRFAHRKRGFLRKMIESKTLTNSSVNFSFTNHTRANLKMYWVDYDGKSVFYRGIGPGDTKRQRSQPGHIWKLKSDSPDDAEIIYRIPKDQDILIVDEMDLDKTAAEESDENDPAADQQVEEQPEAEEKDDKGGEIFVLDDNLWMEDEDKNRFQLSDHPPRQEDSAQKNPEEDLTYDERMIFKSPDGKFVIAWQHTPFPDEKIWLLNYATGDKVVPQLKERAFRKAGDRVREDRPRLFNLTTKAEVLTKDDLFNGQYNLYNVGWGENGEYRFIFNQRGHQCMRVLAINCDGSIRVLLEEKSETFIDYLTKLYYQVVKVDGSEKMIWASERDGHNHLYMLDLEKGQIQHQITSGKWNVNRVEHIDHDTGELWISAYGFNEDEDPYHIHLVHVRFDGSECWAVTEGDGTHLWNWSPDKRFFIDTASRVDLPPRTTVRSAKTGELLVVLNEVKSEDLKEKGWVPLERFSALGRDGKTLIYGVIALPRNFDKTKIYPVLEYIYAKPHEFYTPKRFGQGGTFHNVCYKNLSDAGLPDRILWMKEAAKTRPWMDLSRVGIVGTSAGATNTVSAILHHGDFYKVAAADSGSHDIRIDYLSWAESCMGYPVDQSGLDTNVNPAGTMRLVQALNEQDKDYELVFIPDGHHGCGCSGYGHRRIVSFFKKHLGSPGESAAPSESGAINQLDDFEVLVARLFVAAWNHFSFNSLSLLLSNPTNFLHIHDGAQSCREGRRKQKAKEKDADAKTDPSERKRTIVFFHPDLGIGGAERLVVDAAVGLQERGHKVVIFTNHCDPNHCFDECKPDGILDVRVRASGPVPMSIFNRFTILCAIARHIQLLLQINYTRELTNLNPDALIVDQLSAGLPLLQYFVTSGPILFYCHFPDMLLAQGREKTIKRLYRVPFDWLEEFTMGFAQAIAVNSRFTKGVVAKTWPALAKSSPMKVVYPCVETGANEEPSTEAEKLFGGDRIILSINRFERKKDIALAIKAFAAIPDKKRQKVRLVIAGGYDHRIDENVKYHTELQALADTLSVSHQTIKASEDLSTASPDSRVLFLPSVPGATKDKLLRAARLLVYTPSQEHFGIVPLEAMLARTPVLAATTGGPVETVVDNETGWLRDTADIPAWTEVMIRALDMPDKKINILGDLGAKRVRDNFSRDAMARNLEDIVSEMRSVPPTGHSCFPWL</sequence>
<dbReference type="PANTHER" id="PTHR45918">
    <property type="entry name" value="ALPHA-1,3/1,6-MANNOSYLTRANSFERASE ALG2"/>
    <property type="match status" value="1"/>
</dbReference>
<evidence type="ECO:0000256" key="22">
    <source>
        <dbReference type="ARBA" id="ARBA00032874"/>
    </source>
</evidence>
<dbReference type="CDD" id="cd03805">
    <property type="entry name" value="GT4_ALG2-like"/>
    <property type="match status" value="1"/>
</dbReference>
<evidence type="ECO:0000313" key="30">
    <source>
        <dbReference type="EMBL" id="KAF9754161.1"/>
    </source>
</evidence>
<evidence type="ECO:0000259" key="29">
    <source>
        <dbReference type="Pfam" id="PF13439"/>
    </source>
</evidence>
<evidence type="ECO:0000256" key="15">
    <source>
        <dbReference type="ARBA" id="ARBA00022825"/>
    </source>
</evidence>
<dbReference type="InterPro" id="IPR001375">
    <property type="entry name" value="Peptidase_S9_cat"/>
</dbReference>
<dbReference type="GO" id="GO:0006508">
    <property type="term" value="P:proteolysis"/>
    <property type="evidence" value="ECO:0007669"/>
    <property type="project" value="InterPro"/>
</dbReference>
<comment type="function">
    <text evidence="2">Mannosylates Man(2)GlcNAc(2)-dolichol diphosphate and Man(1)GlcNAc(2)-dolichol diphosphate to form Man(3)GlcNAc(2)-dolichol diphosphate.</text>
</comment>
<comment type="pathway">
    <text evidence="4">Protein modification; protein glycosylation.</text>
</comment>
<feature type="domain" description="Glycosyl transferase family 1" evidence="27">
    <location>
        <begin position="1063"/>
        <end position="1241"/>
    </location>
</feature>
<comment type="similarity">
    <text evidence="5">Belongs to the peptidase S9B family.</text>
</comment>
<name>A0A8H7NE28_BIOOC</name>
<comment type="catalytic activity">
    <reaction evidence="1">
        <text>Release of an N-terminal dipeptide, Xaa-Yaa-|-Zaa-, from a polypeptide, preferentially when Yaa is Pro, provided Zaa is neither Pro nor hydroxyproline.</text>
        <dbReference type="EC" id="3.4.14.5"/>
    </reaction>
</comment>
<evidence type="ECO:0000256" key="21">
    <source>
        <dbReference type="ARBA" id="ARBA00032333"/>
    </source>
</evidence>
<dbReference type="GO" id="GO:0004378">
    <property type="term" value="F:GDP-Man:Man(1)GlcNAc(2)-PP-Dol alpha-1,3-mannosyltransferase activity"/>
    <property type="evidence" value="ECO:0007669"/>
    <property type="project" value="UniProtKB-EC"/>
</dbReference>
<dbReference type="PANTHER" id="PTHR45918:SF1">
    <property type="entry name" value="ALPHA-1,3_1,6-MANNOSYLTRANSFERASE ALG2"/>
    <property type="match status" value="1"/>
</dbReference>
<dbReference type="InterPro" id="IPR027054">
    <property type="entry name" value="ALG2"/>
</dbReference>
<dbReference type="SUPFAM" id="SSF49468">
    <property type="entry name" value="VHL"/>
    <property type="match status" value="1"/>
</dbReference>
<keyword evidence="12" id="KW-0808">Transferase</keyword>
<evidence type="ECO:0000256" key="20">
    <source>
        <dbReference type="ARBA" id="ARBA00032047"/>
    </source>
</evidence>
<keyword evidence="10" id="KW-0378">Hydrolase</keyword>
<feature type="compositionally biased region" description="Basic and acidic residues" evidence="25">
    <location>
        <begin position="842"/>
        <end position="852"/>
    </location>
</feature>
<evidence type="ECO:0000256" key="24">
    <source>
        <dbReference type="ARBA" id="ARBA00045104"/>
    </source>
</evidence>
<evidence type="ECO:0000259" key="26">
    <source>
        <dbReference type="Pfam" id="PF00326"/>
    </source>
</evidence>
<evidence type="ECO:0000256" key="8">
    <source>
        <dbReference type="ARBA" id="ARBA00012649"/>
    </source>
</evidence>
<dbReference type="GO" id="GO:0004177">
    <property type="term" value="F:aminopeptidase activity"/>
    <property type="evidence" value="ECO:0007669"/>
    <property type="project" value="UniProtKB-KW"/>
</dbReference>
<comment type="catalytic activity">
    <reaction evidence="23">
        <text>a beta-D-Man-(1-&gt;4)-beta-D-GlcNAc-(1-&gt;4)-alpha-D-GlcNAc-diphospho-di-trans,poly-cis-dolichol + GDP-alpha-D-mannose = an alpha-D-Man-(1-&gt;3)-beta-D-Man-(1-&gt;4)-beta-D-GlcNAc-(1-&gt;4)-alpha-D-GlcNAc-diphospho-di-trans,poly-cis-dolichol + GDP + H(+)</text>
        <dbReference type="Rhea" id="RHEA:29515"/>
        <dbReference type="Rhea" id="RHEA-COMP:19511"/>
        <dbReference type="Rhea" id="RHEA-COMP:19513"/>
        <dbReference type="ChEBI" id="CHEBI:15378"/>
        <dbReference type="ChEBI" id="CHEBI:57527"/>
        <dbReference type="ChEBI" id="CHEBI:58189"/>
        <dbReference type="ChEBI" id="CHEBI:58472"/>
        <dbReference type="ChEBI" id="CHEBI:132510"/>
        <dbReference type="EC" id="2.4.1.132"/>
    </reaction>
    <physiologicalReaction direction="left-to-right" evidence="23">
        <dbReference type="Rhea" id="RHEA:29516"/>
    </physiologicalReaction>
</comment>
<keyword evidence="14" id="KW-0256">Endoplasmic reticulum</keyword>
<dbReference type="Gene3D" id="3.40.50.1820">
    <property type="entry name" value="alpha/beta hydrolase"/>
    <property type="match status" value="1"/>
</dbReference>
<keyword evidence="16" id="KW-1133">Transmembrane helix</keyword>
<dbReference type="GO" id="GO:0008239">
    <property type="term" value="F:dipeptidyl-peptidase activity"/>
    <property type="evidence" value="ECO:0007669"/>
    <property type="project" value="UniProtKB-EC"/>
</dbReference>
<evidence type="ECO:0000256" key="19">
    <source>
        <dbReference type="ARBA" id="ARBA00030746"/>
    </source>
</evidence>
<dbReference type="SUPFAM" id="SSF53756">
    <property type="entry name" value="UDP-Glycosyltransferase/glycogen phosphorylase"/>
    <property type="match status" value="1"/>
</dbReference>
<keyword evidence="15" id="KW-0720">Serine protease</keyword>
<evidence type="ECO:0000256" key="6">
    <source>
        <dbReference type="ARBA" id="ARBA00011969"/>
    </source>
</evidence>
<evidence type="ECO:0000313" key="31">
    <source>
        <dbReference type="Proteomes" id="UP000616885"/>
    </source>
</evidence>
<dbReference type="InterPro" id="IPR002469">
    <property type="entry name" value="Peptidase_S9B_N"/>
</dbReference>
<proteinExistence type="inferred from homology"/>
<evidence type="ECO:0000256" key="12">
    <source>
        <dbReference type="ARBA" id="ARBA00022679"/>
    </source>
</evidence>
<evidence type="ECO:0000256" key="17">
    <source>
        <dbReference type="ARBA" id="ARBA00023136"/>
    </source>
</evidence>
<feature type="region of interest" description="Disordered" evidence="25">
    <location>
        <begin position="833"/>
        <end position="852"/>
    </location>
</feature>
<dbReference type="Gene3D" id="2.140.10.30">
    <property type="entry name" value="Dipeptidylpeptidase IV, N-terminal domain"/>
    <property type="match status" value="1"/>
</dbReference>
<keyword evidence="17" id="KW-0472">Membrane</keyword>
<keyword evidence="13" id="KW-0812">Transmembrane</keyword>
<evidence type="ECO:0000256" key="14">
    <source>
        <dbReference type="ARBA" id="ARBA00022824"/>
    </source>
</evidence>
<comment type="caution">
    <text evidence="30">The sequence shown here is derived from an EMBL/GenBank/DDBJ whole genome shotgun (WGS) entry which is preliminary data.</text>
</comment>
<evidence type="ECO:0000256" key="16">
    <source>
        <dbReference type="ARBA" id="ARBA00022989"/>
    </source>
</evidence>
<dbReference type="SUPFAM" id="SSF82171">
    <property type="entry name" value="DPP6 N-terminal domain-like"/>
    <property type="match status" value="1"/>
</dbReference>
<keyword evidence="18" id="KW-0325">Glycoprotein</keyword>
<feature type="region of interest" description="Disordered" evidence="25">
    <location>
        <begin position="214"/>
        <end position="244"/>
    </location>
</feature>
<dbReference type="InterPro" id="IPR029058">
    <property type="entry name" value="AB_hydrolase_fold"/>
</dbReference>
<evidence type="ECO:0000256" key="3">
    <source>
        <dbReference type="ARBA" id="ARBA00004586"/>
    </source>
</evidence>
<keyword evidence="10" id="KW-0031">Aminopeptidase</keyword>
<dbReference type="InterPro" id="IPR028098">
    <property type="entry name" value="Glyco_trans_4-like_N"/>
</dbReference>
<evidence type="ECO:0000256" key="9">
    <source>
        <dbReference type="ARBA" id="ARBA00014118"/>
    </source>
</evidence>
<evidence type="ECO:0000256" key="5">
    <source>
        <dbReference type="ARBA" id="ARBA00006150"/>
    </source>
</evidence>
<keyword evidence="10" id="KW-0645">Protease</keyword>
<evidence type="ECO:0000256" key="4">
    <source>
        <dbReference type="ARBA" id="ARBA00004922"/>
    </source>
</evidence>
<feature type="region of interest" description="Disordered" evidence="25">
    <location>
        <begin position="263"/>
        <end position="285"/>
    </location>
</feature>
<organism evidence="30 31">
    <name type="scientific">Bionectria ochroleuca</name>
    <name type="common">Gliocladium roseum</name>
    <dbReference type="NCBI Taxonomy" id="29856"/>
    <lineage>
        <taxon>Eukaryota</taxon>
        <taxon>Fungi</taxon>
        <taxon>Dikarya</taxon>
        <taxon>Ascomycota</taxon>
        <taxon>Pezizomycotina</taxon>
        <taxon>Sordariomycetes</taxon>
        <taxon>Hypocreomycetidae</taxon>
        <taxon>Hypocreales</taxon>
        <taxon>Bionectriaceae</taxon>
        <taxon>Clonostachys</taxon>
    </lineage>
</organism>
<feature type="domain" description="Peptidase S9 prolyl oligopeptidase catalytic" evidence="26">
    <location>
        <begin position="622"/>
        <end position="714"/>
    </location>
</feature>
<evidence type="ECO:0000259" key="28">
    <source>
        <dbReference type="Pfam" id="PF00930"/>
    </source>
</evidence>
<dbReference type="EMBL" id="JADCTT010000004">
    <property type="protein sequence ID" value="KAF9754161.1"/>
    <property type="molecule type" value="Genomic_DNA"/>
</dbReference>
<dbReference type="Pfam" id="PF00534">
    <property type="entry name" value="Glycos_transf_1"/>
    <property type="match status" value="1"/>
</dbReference>
<dbReference type="EC" id="2.4.1.257" evidence="6"/>
<evidence type="ECO:0000256" key="7">
    <source>
        <dbReference type="ARBA" id="ARBA00012062"/>
    </source>
</evidence>
<feature type="domain" description="Glycosyltransferase subfamily 4-like N-terminal" evidence="29">
    <location>
        <begin position="868"/>
        <end position="1054"/>
    </location>
</feature>
<reference evidence="30" key="1">
    <citation type="submission" date="2020-10" db="EMBL/GenBank/DDBJ databases">
        <title>High-Quality Genome Resource of Clonostachys rosea strain S41 by Oxford Nanopore Long-Read Sequencing.</title>
        <authorList>
            <person name="Wang H."/>
        </authorList>
    </citation>
    <scope>NUCLEOTIDE SEQUENCE</scope>
    <source>
        <strain evidence="30">S41</strain>
    </source>
</reference>
<evidence type="ECO:0000256" key="18">
    <source>
        <dbReference type="ARBA" id="ARBA00023180"/>
    </source>
</evidence>